<gene>
    <name evidence="7 9" type="primary">leuD</name>
    <name evidence="9" type="ORF">FAK_33220</name>
</gene>
<comment type="similarity">
    <text evidence="4 7">Belongs to the LeuD family. LeuD type 2 subfamily.</text>
</comment>
<comment type="function">
    <text evidence="2 7">Catalyzes the isomerization between 2-isopropylmalate and 3-isopropylmalate, via the formation of 2-isopropylmaleate.</text>
</comment>
<dbReference type="Proteomes" id="UP001366166">
    <property type="component" value="Chromosome"/>
</dbReference>
<evidence type="ECO:0000256" key="3">
    <source>
        <dbReference type="ARBA" id="ARBA00004729"/>
    </source>
</evidence>
<keyword evidence="7" id="KW-0028">Amino-acid biosynthesis</keyword>
<dbReference type="NCBIfam" id="TIGR02087">
    <property type="entry name" value="LEUD_arch"/>
    <property type="match status" value="1"/>
</dbReference>
<organism evidence="9 10">
    <name type="scientific">Desulfoferula mesophila</name>
    <dbReference type="NCBI Taxonomy" id="3058419"/>
    <lineage>
        <taxon>Bacteria</taxon>
        <taxon>Pseudomonadati</taxon>
        <taxon>Thermodesulfobacteriota</taxon>
        <taxon>Desulfarculia</taxon>
        <taxon>Desulfarculales</taxon>
        <taxon>Desulfarculaceae</taxon>
        <taxon>Desulfoferula</taxon>
    </lineage>
</organism>
<dbReference type="SUPFAM" id="SSF52016">
    <property type="entry name" value="LeuD/IlvD-like"/>
    <property type="match status" value="1"/>
</dbReference>
<evidence type="ECO:0000256" key="1">
    <source>
        <dbReference type="ARBA" id="ARBA00000491"/>
    </source>
</evidence>
<dbReference type="EC" id="4.2.1.33" evidence="7"/>
<evidence type="ECO:0000256" key="2">
    <source>
        <dbReference type="ARBA" id="ARBA00002695"/>
    </source>
</evidence>
<dbReference type="InterPro" id="IPR033940">
    <property type="entry name" value="IPMI_Swivel"/>
</dbReference>
<dbReference type="RefSeq" id="WP_338601824.1">
    <property type="nucleotide sequence ID" value="NZ_AP028679.1"/>
</dbReference>
<evidence type="ECO:0000259" key="8">
    <source>
        <dbReference type="Pfam" id="PF00694"/>
    </source>
</evidence>
<dbReference type="AlphaFoldDB" id="A0AAU9EQX8"/>
<protein>
    <recommendedName>
        <fullName evidence="7">3-isopropylmalate dehydratase small subunit</fullName>
        <ecNumber evidence="7">4.2.1.33</ecNumber>
    </recommendedName>
    <alternativeName>
        <fullName evidence="7">Alpha-IPM isomerase</fullName>
        <shortName evidence="7">IPMI</shortName>
    </alternativeName>
    <alternativeName>
        <fullName evidence="7">Isopropylmalate isomerase</fullName>
    </alternativeName>
</protein>
<evidence type="ECO:0000256" key="4">
    <source>
        <dbReference type="ARBA" id="ARBA00009869"/>
    </source>
</evidence>
<dbReference type="GO" id="GO:0009098">
    <property type="term" value="P:L-leucine biosynthetic process"/>
    <property type="evidence" value="ECO:0007669"/>
    <property type="project" value="UniProtKB-UniRule"/>
</dbReference>
<evidence type="ECO:0000256" key="7">
    <source>
        <dbReference type="HAMAP-Rule" id="MF_01032"/>
    </source>
</evidence>
<dbReference type="InterPro" id="IPR000573">
    <property type="entry name" value="AconitaseA/IPMdHydase_ssu_swvl"/>
</dbReference>
<reference evidence="10" key="1">
    <citation type="journal article" date="2023" name="Arch. Microbiol.">
        <title>Desulfoferula mesophilus gen. nov. sp. nov., a mesophilic sulfate-reducing bacterium isolated from a brackish lake sediment.</title>
        <authorList>
            <person name="Watanabe T."/>
            <person name="Yabe T."/>
            <person name="Tsuji J.M."/>
            <person name="Fukui M."/>
        </authorList>
    </citation>
    <scope>NUCLEOTIDE SEQUENCE [LARGE SCALE GENOMIC DNA]</scope>
    <source>
        <strain evidence="10">12FAK</strain>
    </source>
</reference>
<keyword evidence="6 7" id="KW-0456">Lyase</keyword>
<dbReference type="KEGG" id="dmp:FAK_33220"/>
<keyword evidence="7" id="KW-0432">Leucine biosynthesis</keyword>
<feature type="domain" description="Aconitase A/isopropylmalate dehydratase small subunit swivel" evidence="8">
    <location>
        <begin position="54"/>
        <end position="105"/>
    </location>
</feature>
<dbReference type="GO" id="GO:0003861">
    <property type="term" value="F:3-isopropylmalate dehydratase activity"/>
    <property type="evidence" value="ECO:0007669"/>
    <property type="project" value="UniProtKB-UniRule"/>
</dbReference>
<dbReference type="Pfam" id="PF00694">
    <property type="entry name" value="Aconitase_C"/>
    <property type="match status" value="1"/>
</dbReference>
<dbReference type="PANTHER" id="PTHR43345">
    <property type="entry name" value="3-ISOPROPYLMALATE DEHYDRATASE SMALL SUBUNIT 2-RELATED-RELATED"/>
    <property type="match status" value="1"/>
</dbReference>
<dbReference type="HAMAP" id="MF_01032">
    <property type="entry name" value="LeuD_type2"/>
    <property type="match status" value="1"/>
</dbReference>
<sequence length="164" mass="18004">MISGTAWVFGDHISSDAIIPARYLHQRDPHSWSKVVLGDLRPEFAGQVGFGDFIVAGRNFGCGSSREQAPLAIKNAGVGAVIAHSFSRMFFRNAFNMGLLIFTCPEAAARVHDGDRLRLDPYSGLIEDRDQETSFQAQPVDPYLADLVSQGGLIKKIRKQLTGR</sequence>
<dbReference type="CDD" id="cd01577">
    <property type="entry name" value="IPMI_Swivel"/>
    <property type="match status" value="1"/>
</dbReference>
<dbReference type="InterPro" id="IPR015928">
    <property type="entry name" value="Aconitase/3IPM_dehydase_swvl"/>
</dbReference>
<proteinExistence type="inferred from homology"/>
<dbReference type="InterPro" id="IPR011827">
    <property type="entry name" value="LeuD_type2/HacB/DmdB"/>
</dbReference>
<dbReference type="Gene3D" id="3.20.19.10">
    <property type="entry name" value="Aconitase, domain 4"/>
    <property type="match status" value="1"/>
</dbReference>
<comment type="subunit">
    <text evidence="5 7">Heterodimer of LeuC and LeuD.</text>
</comment>
<keyword evidence="10" id="KW-1185">Reference proteome</keyword>
<evidence type="ECO:0000313" key="9">
    <source>
        <dbReference type="EMBL" id="BEQ16256.1"/>
    </source>
</evidence>
<evidence type="ECO:0000313" key="10">
    <source>
        <dbReference type="Proteomes" id="UP001366166"/>
    </source>
</evidence>
<keyword evidence="7" id="KW-0100">Branched-chain amino acid biosynthesis</keyword>
<evidence type="ECO:0000256" key="6">
    <source>
        <dbReference type="ARBA" id="ARBA00023239"/>
    </source>
</evidence>
<accession>A0AAU9EQX8</accession>
<dbReference type="InterPro" id="IPR050075">
    <property type="entry name" value="LeuD"/>
</dbReference>
<comment type="catalytic activity">
    <reaction evidence="1 7">
        <text>(2R,3S)-3-isopropylmalate = (2S)-2-isopropylmalate</text>
        <dbReference type="Rhea" id="RHEA:32287"/>
        <dbReference type="ChEBI" id="CHEBI:1178"/>
        <dbReference type="ChEBI" id="CHEBI:35121"/>
        <dbReference type="EC" id="4.2.1.33"/>
    </reaction>
</comment>
<evidence type="ECO:0000256" key="5">
    <source>
        <dbReference type="ARBA" id="ARBA00011271"/>
    </source>
</evidence>
<dbReference type="EMBL" id="AP028679">
    <property type="protein sequence ID" value="BEQ16256.1"/>
    <property type="molecule type" value="Genomic_DNA"/>
</dbReference>
<name>A0AAU9EQX8_9BACT</name>
<dbReference type="PANTHER" id="PTHR43345:SF2">
    <property type="entry name" value="3-ISOPROPYLMALATE DEHYDRATASE SMALL SUBUNIT 1"/>
    <property type="match status" value="1"/>
</dbReference>
<comment type="pathway">
    <text evidence="3 7">Amino-acid biosynthesis; L-leucine biosynthesis; L-leucine from 3-methyl-2-oxobutanoate: step 2/4.</text>
</comment>